<feature type="domain" description="Pseudouridine synthase I TruA alpha/beta" evidence="8">
    <location>
        <begin position="148"/>
        <end position="241"/>
    </location>
</feature>
<dbReference type="EC" id="5.4.99.12" evidence="4"/>
<evidence type="ECO:0000313" key="10">
    <source>
        <dbReference type="Proteomes" id="UP000038055"/>
    </source>
</evidence>
<reference evidence="10" key="1">
    <citation type="submission" date="2015-01" db="EMBL/GenBank/DDBJ databases">
        <authorList>
            <person name="MANFREDI Pablo"/>
        </authorList>
    </citation>
    <scope>NUCLEOTIDE SEQUENCE [LARGE SCALE GENOMIC DNA]</scope>
    <source>
        <strain evidence="10">Ccyn2B</strain>
    </source>
</reference>
<comment type="similarity">
    <text evidence="1 4 7">Belongs to the tRNA pseudouridine synthase TruA family.</text>
</comment>
<dbReference type="SUPFAM" id="SSF55120">
    <property type="entry name" value="Pseudouridine synthase"/>
    <property type="match status" value="1"/>
</dbReference>
<protein>
    <recommendedName>
        <fullName evidence="4">tRNA pseudouridine synthase A</fullName>
        <ecNumber evidence="4">5.4.99.12</ecNumber>
    </recommendedName>
    <alternativeName>
        <fullName evidence="4">tRNA pseudouridine(38-40) synthase</fullName>
    </alternativeName>
    <alternativeName>
        <fullName evidence="4">tRNA pseudouridylate synthase I</fullName>
    </alternativeName>
    <alternativeName>
        <fullName evidence="4">tRNA-uridine isomerase I</fullName>
    </alternativeName>
</protein>
<dbReference type="FunFam" id="3.30.70.580:FF:000001">
    <property type="entry name" value="tRNA pseudouridine synthase A"/>
    <property type="match status" value="1"/>
</dbReference>
<dbReference type="NCBIfam" id="TIGR00071">
    <property type="entry name" value="hisT_truA"/>
    <property type="match status" value="1"/>
</dbReference>
<dbReference type="InterPro" id="IPR020095">
    <property type="entry name" value="PsdUridine_synth_TruA_C"/>
</dbReference>
<keyword evidence="3 4" id="KW-0413">Isomerase</keyword>
<gene>
    <name evidence="4 9" type="primary">truA</name>
    <name evidence="9" type="ORF">CCYN2B_120080</name>
</gene>
<name>A0A0B7H588_9FLAO</name>
<comment type="function">
    <text evidence="4">Formation of pseudouridine at positions 38, 39 and 40 in the anticodon stem and loop of transfer RNAs.</text>
</comment>
<sequence>MRYFIEFSYNGKSYHGWQNQPHSVSVQEVMEKCLTTLLRTKIEIVGAGRTDSGVHALQMFAHFDTEKTIDNQLVYKLNSFLPKDIAVHQIHKVRDDAHARFDAIKRTYEYHISTYKDVFRYESSMYINLPLDVQKMQEAANILFKYTDFQSFSKSNTDVRTYNCKIYQALWRQEGGLLIFTISADRFLRNMVRAIVGTLIDVGLNKISIIDFQNIIESKNRSKAGASVPACGLFLKKVEYSEDIFVKND</sequence>
<dbReference type="InterPro" id="IPR020097">
    <property type="entry name" value="PsdUridine_synth_TruA_a/b_dom"/>
</dbReference>
<comment type="subunit">
    <text evidence="4">Homodimer.</text>
</comment>
<evidence type="ECO:0000256" key="6">
    <source>
        <dbReference type="PIRSR" id="PIRSR001430-2"/>
    </source>
</evidence>
<evidence type="ECO:0000259" key="8">
    <source>
        <dbReference type="Pfam" id="PF01416"/>
    </source>
</evidence>
<dbReference type="PANTHER" id="PTHR11142">
    <property type="entry name" value="PSEUDOURIDYLATE SYNTHASE"/>
    <property type="match status" value="1"/>
</dbReference>
<dbReference type="Pfam" id="PF01416">
    <property type="entry name" value="PseudoU_synth_1"/>
    <property type="match status" value="2"/>
</dbReference>
<evidence type="ECO:0000256" key="4">
    <source>
        <dbReference type="HAMAP-Rule" id="MF_00171"/>
    </source>
</evidence>
<dbReference type="InterPro" id="IPR020094">
    <property type="entry name" value="TruA/RsuA/RluB/E/F_N"/>
</dbReference>
<dbReference type="PANTHER" id="PTHR11142:SF0">
    <property type="entry name" value="TRNA PSEUDOURIDINE SYNTHASE-LIKE 1"/>
    <property type="match status" value="1"/>
</dbReference>
<feature type="domain" description="Pseudouridine synthase I TruA alpha/beta" evidence="8">
    <location>
        <begin position="8"/>
        <end position="102"/>
    </location>
</feature>
<proteinExistence type="inferred from homology"/>
<evidence type="ECO:0000256" key="2">
    <source>
        <dbReference type="ARBA" id="ARBA00022694"/>
    </source>
</evidence>
<evidence type="ECO:0000313" key="9">
    <source>
        <dbReference type="EMBL" id="CEN32768.1"/>
    </source>
</evidence>
<keyword evidence="2 4" id="KW-0819">tRNA processing</keyword>
<dbReference type="GO" id="GO:0031119">
    <property type="term" value="P:tRNA pseudouridine synthesis"/>
    <property type="evidence" value="ECO:0007669"/>
    <property type="project" value="UniProtKB-UniRule"/>
</dbReference>
<dbReference type="InterPro" id="IPR001406">
    <property type="entry name" value="PsdUridine_synth_TruA"/>
</dbReference>
<dbReference type="Gene3D" id="3.30.70.580">
    <property type="entry name" value="Pseudouridine synthase I, catalytic domain, N-terminal subdomain"/>
    <property type="match status" value="1"/>
</dbReference>
<dbReference type="RefSeq" id="WP_041990233.1">
    <property type="nucleotide sequence ID" value="NZ_CDOD01000004.1"/>
</dbReference>
<organism evidence="9 10">
    <name type="scientific">Capnocytophaga cynodegmi</name>
    <dbReference type="NCBI Taxonomy" id="28189"/>
    <lineage>
        <taxon>Bacteria</taxon>
        <taxon>Pseudomonadati</taxon>
        <taxon>Bacteroidota</taxon>
        <taxon>Flavobacteriia</taxon>
        <taxon>Flavobacteriales</taxon>
        <taxon>Flavobacteriaceae</taxon>
        <taxon>Capnocytophaga</taxon>
    </lineage>
</organism>
<evidence type="ECO:0000256" key="7">
    <source>
        <dbReference type="RuleBase" id="RU003792"/>
    </source>
</evidence>
<keyword evidence="10" id="KW-1185">Reference proteome</keyword>
<dbReference type="Proteomes" id="UP000038055">
    <property type="component" value="Unassembled WGS sequence"/>
</dbReference>
<dbReference type="HAMAP" id="MF_00171">
    <property type="entry name" value="TruA"/>
    <property type="match status" value="1"/>
</dbReference>
<dbReference type="InterPro" id="IPR020103">
    <property type="entry name" value="PsdUridine_synth_cat_dom_sf"/>
</dbReference>
<dbReference type="STRING" id="28189.CCYN74_110027"/>
<dbReference type="GO" id="GO:0160147">
    <property type="term" value="F:tRNA pseudouridine(38-40) synthase activity"/>
    <property type="evidence" value="ECO:0007669"/>
    <property type="project" value="UniProtKB-EC"/>
</dbReference>
<dbReference type="eggNOG" id="COG0101">
    <property type="taxonomic scope" value="Bacteria"/>
</dbReference>
<evidence type="ECO:0000256" key="3">
    <source>
        <dbReference type="ARBA" id="ARBA00023235"/>
    </source>
</evidence>
<accession>A0A0B7H588</accession>
<dbReference type="Gene3D" id="3.30.70.660">
    <property type="entry name" value="Pseudouridine synthase I, catalytic domain, C-terminal subdomain"/>
    <property type="match status" value="1"/>
</dbReference>
<dbReference type="PIRSF" id="PIRSF001430">
    <property type="entry name" value="tRNA_psdUrid_synth"/>
    <property type="match status" value="1"/>
</dbReference>
<dbReference type="CDD" id="cd02570">
    <property type="entry name" value="PseudoU_synth_EcTruA"/>
    <property type="match status" value="1"/>
</dbReference>
<feature type="active site" description="Nucleophile" evidence="4 5">
    <location>
        <position position="51"/>
    </location>
</feature>
<dbReference type="EMBL" id="CDOD01000004">
    <property type="protein sequence ID" value="CEN32768.1"/>
    <property type="molecule type" value="Genomic_DNA"/>
</dbReference>
<comment type="catalytic activity">
    <reaction evidence="4 7">
        <text>uridine(38/39/40) in tRNA = pseudouridine(38/39/40) in tRNA</text>
        <dbReference type="Rhea" id="RHEA:22376"/>
        <dbReference type="Rhea" id="RHEA-COMP:10085"/>
        <dbReference type="Rhea" id="RHEA-COMP:10087"/>
        <dbReference type="ChEBI" id="CHEBI:65314"/>
        <dbReference type="ChEBI" id="CHEBI:65315"/>
        <dbReference type="EC" id="5.4.99.12"/>
    </reaction>
</comment>
<dbReference type="AlphaFoldDB" id="A0A0B7H588"/>
<feature type="binding site" evidence="4 6">
    <location>
        <position position="108"/>
    </location>
    <ligand>
        <name>substrate</name>
    </ligand>
</feature>
<evidence type="ECO:0000256" key="1">
    <source>
        <dbReference type="ARBA" id="ARBA00009375"/>
    </source>
</evidence>
<evidence type="ECO:0000256" key="5">
    <source>
        <dbReference type="PIRSR" id="PIRSR001430-1"/>
    </source>
</evidence>
<dbReference type="GO" id="GO:0003723">
    <property type="term" value="F:RNA binding"/>
    <property type="evidence" value="ECO:0007669"/>
    <property type="project" value="InterPro"/>
</dbReference>
<comment type="caution">
    <text evidence="4">Lacks conserved residue(s) required for the propagation of feature annotation.</text>
</comment>